<reference evidence="2" key="2">
    <citation type="submission" date="2021-02" db="EMBL/GenBank/DDBJ databases">
        <authorList>
            <person name="Kimball J.A."/>
            <person name="Haas M.W."/>
            <person name="Macchietto M."/>
            <person name="Kono T."/>
            <person name="Duquette J."/>
            <person name="Shao M."/>
        </authorList>
    </citation>
    <scope>NUCLEOTIDE SEQUENCE</scope>
    <source>
        <tissue evidence="2">Fresh leaf tissue</tissue>
    </source>
</reference>
<evidence type="ECO:0000256" key="1">
    <source>
        <dbReference type="SAM" id="MobiDB-lite"/>
    </source>
</evidence>
<organism evidence="2 3">
    <name type="scientific">Zizania palustris</name>
    <name type="common">Northern wild rice</name>
    <dbReference type="NCBI Taxonomy" id="103762"/>
    <lineage>
        <taxon>Eukaryota</taxon>
        <taxon>Viridiplantae</taxon>
        <taxon>Streptophyta</taxon>
        <taxon>Embryophyta</taxon>
        <taxon>Tracheophyta</taxon>
        <taxon>Spermatophyta</taxon>
        <taxon>Magnoliopsida</taxon>
        <taxon>Liliopsida</taxon>
        <taxon>Poales</taxon>
        <taxon>Poaceae</taxon>
        <taxon>BOP clade</taxon>
        <taxon>Oryzoideae</taxon>
        <taxon>Oryzeae</taxon>
        <taxon>Zizaniinae</taxon>
        <taxon>Zizania</taxon>
    </lineage>
</organism>
<reference evidence="2" key="1">
    <citation type="journal article" date="2021" name="bioRxiv">
        <title>Whole Genome Assembly and Annotation of Northern Wild Rice, Zizania palustris L., Supports a Whole Genome Duplication in the Zizania Genus.</title>
        <authorList>
            <person name="Haas M."/>
            <person name="Kono T."/>
            <person name="Macchietto M."/>
            <person name="Millas R."/>
            <person name="McGilp L."/>
            <person name="Shao M."/>
            <person name="Duquette J."/>
            <person name="Hirsch C.N."/>
            <person name="Kimball J."/>
        </authorList>
    </citation>
    <scope>NUCLEOTIDE SEQUENCE</scope>
    <source>
        <tissue evidence="2">Fresh leaf tissue</tissue>
    </source>
</reference>
<gene>
    <name evidence="2" type="ORF">GUJ93_ZPchr0001g30225</name>
</gene>
<dbReference type="Proteomes" id="UP000729402">
    <property type="component" value="Unassembled WGS sequence"/>
</dbReference>
<comment type="caution">
    <text evidence="2">The sequence shown here is derived from an EMBL/GenBank/DDBJ whole genome shotgun (WGS) entry which is preliminary data.</text>
</comment>
<protein>
    <submittedName>
        <fullName evidence="2">Uncharacterized protein</fullName>
    </submittedName>
</protein>
<evidence type="ECO:0000313" key="3">
    <source>
        <dbReference type="Proteomes" id="UP000729402"/>
    </source>
</evidence>
<sequence length="89" mass="9220">MAPDNLLPEGGLRHSSPGGWPPASLSRRVASGVILPKGGLRRPSPGGWPPASFSRKVASGFITPVPVTQFAAAARGLLRLDPTAVEKRA</sequence>
<proteinExistence type="predicted"/>
<evidence type="ECO:0000313" key="2">
    <source>
        <dbReference type="EMBL" id="KAG8052785.1"/>
    </source>
</evidence>
<accession>A0A8J5V7C8</accession>
<feature type="region of interest" description="Disordered" evidence="1">
    <location>
        <begin position="1"/>
        <end position="24"/>
    </location>
</feature>
<dbReference type="EMBL" id="JAAALK010000288">
    <property type="protein sequence ID" value="KAG8052785.1"/>
    <property type="molecule type" value="Genomic_DNA"/>
</dbReference>
<dbReference type="AlphaFoldDB" id="A0A8J5V7C8"/>
<keyword evidence="3" id="KW-1185">Reference proteome</keyword>
<name>A0A8J5V7C8_ZIZPA</name>